<feature type="domain" description="HTH lacI-type" evidence="4">
    <location>
        <begin position="23"/>
        <end position="77"/>
    </location>
</feature>
<evidence type="ECO:0000256" key="1">
    <source>
        <dbReference type="ARBA" id="ARBA00023015"/>
    </source>
</evidence>
<dbReference type="CDD" id="cd01575">
    <property type="entry name" value="PBP1_GntR"/>
    <property type="match status" value="1"/>
</dbReference>
<dbReference type="Pfam" id="PF13377">
    <property type="entry name" value="Peripla_BP_3"/>
    <property type="match status" value="1"/>
</dbReference>
<dbReference type="EMBL" id="JAOQNS010000001">
    <property type="protein sequence ID" value="MCW2305887.1"/>
    <property type="molecule type" value="Genomic_DNA"/>
</dbReference>
<dbReference type="InterPro" id="IPR028082">
    <property type="entry name" value="Peripla_BP_I"/>
</dbReference>
<name>A0ABT3H667_9HYPH</name>
<dbReference type="Gene3D" id="1.10.260.40">
    <property type="entry name" value="lambda repressor-like DNA-binding domains"/>
    <property type="match status" value="1"/>
</dbReference>
<dbReference type="PROSITE" id="PS50932">
    <property type="entry name" value="HTH_LACI_2"/>
    <property type="match status" value="1"/>
</dbReference>
<evidence type="ECO:0000256" key="2">
    <source>
        <dbReference type="ARBA" id="ARBA00023125"/>
    </source>
</evidence>
<organism evidence="5 6">
    <name type="scientific">Rhodobium gokarnense</name>
    <dbReference type="NCBI Taxonomy" id="364296"/>
    <lineage>
        <taxon>Bacteria</taxon>
        <taxon>Pseudomonadati</taxon>
        <taxon>Pseudomonadota</taxon>
        <taxon>Alphaproteobacteria</taxon>
        <taxon>Hyphomicrobiales</taxon>
        <taxon>Rhodobiaceae</taxon>
        <taxon>Rhodobium</taxon>
    </lineage>
</organism>
<dbReference type="PANTHER" id="PTHR30146:SF33">
    <property type="entry name" value="TRANSCRIPTIONAL REGULATOR"/>
    <property type="match status" value="1"/>
</dbReference>
<gene>
    <name evidence="5" type="ORF">M2319_000203</name>
</gene>
<dbReference type="PANTHER" id="PTHR30146">
    <property type="entry name" value="LACI-RELATED TRANSCRIPTIONAL REPRESSOR"/>
    <property type="match status" value="1"/>
</dbReference>
<dbReference type="InterPro" id="IPR010982">
    <property type="entry name" value="Lambda_DNA-bd_dom_sf"/>
</dbReference>
<dbReference type="InterPro" id="IPR000843">
    <property type="entry name" value="HTH_LacI"/>
</dbReference>
<dbReference type="Gene3D" id="3.40.50.2300">
    <property type="match status" value="2"/>
</dbReference>
<sequence length="348" mass="37192">MAGMPTKKIENGDGRLRHAARSVTLESVARLAGVAPTTVSRALNHPEKVAAKTLSRIQDAIASTGYVPNLLAGGLASSRSRLIAAIVPSIANLVYAETIQSFTRRVRESGYQVFLGETGYDPDAEEELVVTVLSRRPDAIFLTGIHHSATCRQRLLAAGIPIVETWDITPTPLDIAVGFSHSRVGHSVAAYLHDRGHRTFGVASADDPRARLRNRAFTAELAERGIDRVATSYLSPVSSLELGRRALADLLATTPTPMAVFCSSDTVAQGVLVEAQARGLASPDDVAIVGFGDQNFAAFTYPALTTVKVDRVTIGERSAEALLARLDDEPVEENVVDVGFEIIARQTA</sequence>
<protein>
    <submittedName>
        <fullName evidence="5">LacI family gluconate utilization system Gnt-I transcriptional repressor</fullName>
    </submittedName>
</protein>
<dbReference type="InterPro" id="IPR046335">
    <property type="entry name" value="LacI/GalR-like_sensor"/>
</dbReference>
<evidence type="ECO:0000313" key="6">
    <source>
        <dbReference type="Proteomes" id="UP001209755"/>
    </source>
</evidence>
<keyword evidence="3" id="KW-0804">Transcription</keyword>
<dbReference type="SMART" id="SM00354">
    <property type="entry name" value="HTH_LACI"/>
    <property type="match status" value="1"/>
</dbReference>
<dbReference type="Proteomes" id="UP001209755">
    <property type="component" value="Unassembled WGS sequence"/>
</dbReference>
<accession>A0ABT3H667</accession>
<evidence type="ECO:0000313" key="5">
    <source>
        <dbReference type="EMBL" id="MCW2305887.1"/>
    </source>
</evidence>
<dbReference type="Pfam" id="PF00356">
    <property type="entry name" value="LacI"/>
    <property type="match status" value="1"/>
</dbReference>
<proteinExistence type="predicted"/>
<dbReference type="SUPFAM" id="SSF47413">
    <property type="entry name" value="lambda repressor-like DNA-binding domains"/>
    <property type="match status" value="1"/>
</dbReference>
<keyword evidence="6" id="KW-1185">Reference proteome</keyword>
<dbReference type="SUPFAM" id="SSF53822">
    <property type="entry name" value="Periplasmic binding protein-like I"/>
    <property type="match status" value="1"/>
</dbReference>
<dbReference type="CDD" id="cd01392">
    <property type="entry name" value="HTH_LacI"/>
    <property type="match status" value="1"/>
</dbReference>
<reference evidence="6" key="1">
    <citation type="submission" date="2023-07" db="EMBL/GenBank/DDBJ databases">
        <title>Genome sequencing of Purple Non-Sulfur Bacteria from various extreme environments.</title>
        <authorList>
            <person name="Mayer M."/>
        </authorList>
    </citation>
    <scope>NUCLEOTIDE SEQUENCE [LARGE SCALE GENOMIC DNA]</scope>
    <source>
        <strain evidence="6">DSM 17935</strain>
    </source>
</reference>
<evidence type="ECO:0000256" key="3">
    <source>
        <dbReference type="ARBA" id="ARBA00023163"/>
    </source>
</evidence>
<comment type="caution">
    <text evidence="5">The sequence shown here is derived from an EMBL/GenBank/DDBJ whole genome shotgun (WGS) entry which is preliminary data.</text>
</comment>
<keyword evidence="1" id="KW-0805">Transcription regulation</keyword>
<keyword evidence="2" id="KW-0238">DNA-binding</keyword>
<evidence type="ECO:0000259" key="4">
    <source>
        <dbReference type="PROSITE" id="PS50932"/>
    </source>
</evidence>